<sequence length="722" mass="80016">MKVNVTDYIKKPFKRSERPEQTDEGGAAPIQRSKSRGFNLHSISTKLFLYFFISIVLFVAIVGTLSYSVSRDTLKSKVAEASEQTVEQTTEKLDFLYNFYENIATQIAVDRTLMGDLEYRVNLIDEDFASTDRFEVDLKIRNALADIASTNDIGLQLFDKEPFVKPDSKEVSDAAFYSTANGSSLYADYTKYFETLEKSAGRVIWLGNVEKQITTDTKTNYIILGKMLKAGSGTYFLFIEFKDEVLMSALENVKLGNEHQLTISGEDGNVIFSFDPKAIRKPLGLTLPESKNKEDVSGSFNNGDDLVLYSASQVNKWHVTGSVPVSELTKDINRIFVITIILIGVAIIISLLIGFLIVRTVGKPINQVRDLMEKVEQGDLTVRMNVNRKDEIGKLGHSFNQMASNVGKLIQRTNETLDYVVNTSVQLQDVSRKMGDSAKEVSLATEEIARGASDLSQQSEDGSTQAFSMQEEMRTFIRNNQEMQEQAEDVKGESQSGIVQMDVLLGKTNESEKLTRETLDRAQKLKDSTTQIGQILQLMDEVAKRTNLLSLNAAIEAARAGEHGKGFAVVASEVRKLAEQSSGSIGVVNEIIGTIVEEVELTVKALKENYPIHQEQVNVAKNVDQIFRQVDNRMNGFVEKIAQTSASISNLQASQSTLSEMILQVSATAEESTAISEEVASSANEQLGVSAELVQTSEKLSELSNELRNILSEFVTVESEQE</sequence>
<feature type="domain" description="HAMP" evidence="10">
    <location>
        <begin position="359"/>
        <end position="411"/>
    </location>
</feature>
<organism evidence="11 12">
    <name type="scientific">Paenibacillus terricola</name>
    <dbReference type="NCBI Taxonomy" id="2763503"/>
    <lineage>
        <taxon>Bacteria</taxon>
        <taxon>Bacillati</taxon>
        <taxon>Bacillota</taxon>
        <taxon>Bacilli</taxon>
        <taxon>Bacillales</taxon>
        <taxon>Paenibacillaceae</taxon>
        <taxon>Paenibacillus</taxon>
    </lineage>
</organism>
<dbReference type="Gene3D" id="6.10.340.10">
    <property type="match status" value="1"/>
</dbReference>
<comment type="caution">
    <text evidence="11">The sequence shown here is derived from an EMBL/GenBank/DDBJ whole genome shotgun (WGS) entry which is preliminary data.</text>
</comment>
<keyword evidence="12" id="KW-1185">Reference proteome</keyword>
<gene>
    <name evidence="11" type="ORF">H8B09_21215</name>
</gene>
<evidence type="ECO:0000259" key="10">
    <source>
        <dbReference type="PROSITE" id="PS50885"/>
    </source>
</evidence>
<keyword evidence="8" id="KW-1133">Transmembrane helix</keyword>
<keyword evidence="3 8" id="KW-0472">Membrane</keyword>
<dbReference type="PROSITE" id="PS50885">
    <property type="entry name" value="HAMP"/>
    <property type="match status" value="1"/>
</dbReference>
<dbReference type="SMART" id="SM00304">
    <property type="entry name" value="HAMP"/>
    <property type="match status" value="1"/>
</dbReference>
<proteinExistence type="inferred from homology"/>
<dbReference type="EMBL" id="JACXZA010000005">
    <property type="protein sequence ID" value="MBD3921302.1"/>
    <property type="molecule type" value="Genomic_DNA"/>
</dbReference>
<evidence type="ECO:0000256" key="1">
    <source>
        <dbReference type="ARBA" id="ARBA00004236"/>
    </source>
</evidence>
<dbReference type="RefSeq" id="WP_191205565.1">
    <property type="nucleotide sequence ID" value="NZ_JACXZA010000005.1"/>
</dbReference>
<evidence type="ECO:0000256" key="6">
    <source>
        <dbReference type="PROSITE-ProRule" id="PRU00284"/>
    </source>
</evidence>
<dbReference type="PROSITE" id="PS50111">
    <property type="entry name" value="CHEMOTAXIS_TRANSDUC_2"/>
    <property type="match status" value="1"/>
</dbReference>
<evidence type="ECO:0000259" key="9">
    <source>
        <dbReference type="PROSITE" id="PS50111"/>
    </source>
</evidence>
<comment type="subcellular location">
    <subcellularLocation>
        <location evidence="1">Cell membrane</location>
    </subcellularLocation>
</comment>
<feature type="coiled-coil region" evidence="7">
    <location>
        <begin position="693"/>
        <end position="720"/>
    </location>
</feature>
<evidence type="ECO:0000256" key="2">
    <source>
        <dbReference type="ARBA" id="ARBA00022475"/>
    </source>
</evidence>
<dbReference type="CDD" id="cd06225">
    <property type="entry name" value="HAMP"/>
    <property type="match status" value="1"/>
</dbReference>
<feature type="domain" description="Methyl-accepting transducer" evidence="9">
    <location>
        <begin position="430"/>
        <end position="680"/>
    </location>
</feature>
<evidence type="ECO:0000256" key="8">
    <source>
        <dbReference type="SAM" id="Phobius"/>
    </source>
</evidence>
<comment type="similarity">
    <text evidence="5">Belongs to the methyl-accepting chemotaxis (MCP) protein family.</text>
</comment>
<protein>
    <submittedName>
        <fullName evidence="11">Methyl-accepting chemotaxis protein</fullName>
    </submittedName>
</protein>
<evidence type="ECO:0000256" key="3">
    <source>
        <dbReference type="ARBA" id="ARBA00023136"/>
    </source>
</evidence>
<keyword evidence="8" id="KW-0812">Transmembrane</keyword>
<dbReference type="SUPFAM" id="SSF58104">
    <property type="entry name" value="Methyl-accepting chemotaxis protein (MCP) signaling domain"/>
    <property type="match status" value="1"/>
</dbReference>
<keyword evidence="4 6" id="KW-0807">Transducer</keyword>
<dbReference type="SMART" id="SM00283">
    <property type="entry name" value="MA"/>
    <property type="match status" value="1"/>
</dbReference>
<evidence type="ECO:0000256" key="7">
    <source>
        <dbReference type="SAM" id="Coils"/>
    </source>
</evidence>
<keyword evidence="2" id="KW-1003">Cell membrane</keyword>
<dbReference type="Pfam" id="PF00015">
    <property type="entry name" value="MCPsignal"/>
    <property type="match status" value="1"/>
</dbReference>
<dbReference type="Pfam" id="PF00672">
    <property type="entry name" value="HAMP"/>
    <property type="match status" value="1"/>
</dbReference>
<keyword evidence="7" id="KW-0175">Coiled coil</keyword>
<feature type="transmembrane region" description="Helical" evidence="8">
    <location>
        <begin position="47"/>
        <end position="67"/>
    </location>
</feature>
<evidence type="ECO:0000313" key="11">
    <source>
        <dbReference type="EMBL" id="MBD3921302.1"/>
    </source>
</evidence>
<evidence type="ECO:0000256" key="5">
    <source>
        <dbReference type="ARBA" id="ARBA00029447"/>
    </source>
</evidence>
<dbReference type="Gene3D" id="1.10.287.950">
    <property type="entry name" value="Methyl-accepting chemotaxis protein"/>
    <property type="match status" value="1"/>
</dbReference>
<accession>A0ABR8MZD2</accession>
<dbReference type="PANTHER" id="PTHR32089">
    <property type="entry name" value="METHYL-ACCEPTING CHEMOTAXIS PROTEIN MCPB"/>
    <property type="match status" value="1"/>
</dbReference>
<feature type="transmembrane region" description="Helical" evidence="8">
    <location>
        <begin position="335"/>
        <end position="358"/>
    </location>
</feature>
<evidence type="ECO:0000256" key="4">
    <source>
        <dbReference type="ARBA" id="ARBA00023224"/>
    </source>
</evidence>
<evidence type="ECO:0000313" key="12">
    <source>
        <dbReference type="Proteomes" id="UP000609346"/>
    </source>
</evidence>
<name>A0ABR8MZD2_9BACL</name>
<dbReference type="InterPro" id="IPR003660">
    <property type="entry name" value="HAMP_dom"/>
</dbReference>
<dbReference type="PANTHER" id="PTHR32089:SF112">
    <property type="entry name" value="LYSOZYME-LIKE PROTEIN-RELATED"/>
    <property type="match status" value="1"/>
</dbReference>
<reference evidence="11 12" key="1">
    <citation type="submission" date="2020-09" db="EMBL/GenBank/DDBJ databases">
        <title>Paenibacillus sp. strain PR3 16S rRNA gene Genome sequencing and assembly.</title>
        <authorList>
            <person name="Kim J."/>
        </authorList>
    </citation>
    <scope>NUCLEOTIDE SEQUENCE [LARGE SCALE GENOMIC DNA]</scope>
    <source>
        <strain evidence="11 12">PR3</strain>
    </source>
</reference>
<dbReference type="Proteomes" id="UP000609346">
    <property type="component" value="Unassembled WGS sequence"/>
</dbReference>
<dbReference type="InterPro" id="IPR004089">
    <property type="entry name" value="MCPsignal_dom"/>
</dbReference>